<dbReference type="RefSeq" id="WP_368855430.1">
    <property type="nucleotide sequence ID" value="NZ_BMPN01000004.1"/>
</dbReference>
<accession>A0ABQ2DQW4</accession>
<dbReference type="Proteomes" id="UP000634435">
    <property type="component" value="Unassembled WGS sequence"/>
</dbReference>
<keyword evidence="1" id="KW-1133">Transmembrane helix</keyword>
<proteinExistence type="predicted"/>
<dbReference type="EMBL" id="BMPN01000004">
    <property type="protein sequence ID" value="GGJ63296.1"/>
    <property type="molecule type" value="Genomic_DNA"/>
</dbReference>
<protein>
    <submittedName>
        <fullName evidence="2">Uncharacterized protein</fullName>
    </submittedName>
</protein>
<keyword evidence="3" id="KW-1185">Reference proteome</keyword>
<comment type="caution">
    <text evidence="2">The sequence shown here is derived from an EMBL/GenBank/DDBJ whole genome shotgun (WGS) entry which is preliminary data.</text>
</comment>
<feature type="transmembrane region" description="Helical" evidence="1">
    <location>
        <begin position="23"/>
        <end position="48"/>
    </location>
</feature>
<evidence type="ECO:0000313" key="3">
    <source>
        <dbReference type="Proteomes" id="UP000634435"/>
    </source>
</evidence>
<sequence length="52" mass="6057">MSISEMNIDLFRMVNNLGKDLTYLNPTIVFVAEYMVFLLALGHSFLVYKKQK</sequence>
<evidence type="ECO:0000256" key="1">
    <source>
        <dbReference type="SAM" id="Phobius"/>
    </source>
</evidence>
<keyword evidence="1" id="KW-0812">Transmembrane</keyword>
<name>A0ABQ2DQW4_9BACI</name>
<reference evidence="3" key="1">
    <citation type="journal article" date="2019" name="Int. J. Syst. Evol. Microbiol.">
        <title>The Global Catalogue of Microorganisms (GCM) 10K type strain sequencing project: providing services to taxonomists for standard genome sequencing and annotation.</title>
        <authorList>
            <consortium name="The Broad Institute Genomics Platform"/>
            <consortium name="The Broad Institute Genome Sequencing Center for Infectious Disease"/>
            <person name="Wu L."/>
            <person name="Ma J."/>
        </authorList>
    </citation>
    <scope>NUCLEOTIDE SEQUENCE [LARGE SCALE GENOMIC DNA]</scope>
    <source>
        <strain evidence="3">JCM 30071</strain>
    </source>
</reference>
<evidence type="ECO:0000313" key="2">
    <source>
        <dbReference type="EMBL" id="GGJ63296.1"/>
    </source>
</evidence>
<keyword evidence="1" id="KW-0472">Membrane</keyword>
<organism evidence="2 3">
    <name type="scientific">Virgibacillus kapii</name>
    <dbReference type="NCBI Taxonomy" id="1638645"/>
    <lineage>
        <taxon>Bacteria</taxon>
        <taxon>Bacillati</taxon>
        <taxon>Bacillota</taxon>
        <taxon>Bacilli</taxon>
        <taxon>Bacillales</taxon>
        <taxon>Bacillaceae</taxon>
        <taxon>Virgibacillus</taxon>
    </lineage>
</organism>
<gene>
    <name evidence="2" type="ORF">GCM10007111_26610</name>
</gene>